<evidence type="ECO:0000313" key="6">
    <source>
        <dbReference type="EMBL" id="CAD6239608.1"/>
    </source>
</evidence>
<dbReference type="InterPro" id="IPR055418">
    <property type="entry name" value="UFD1_N2"/>
</dbReference>
<keyword evidence="2" id="KW-0833">Ubl conjugation pathway</keyword>
<dbReference type="GO" id="GO:0034098">
    <property type="term" value="C:VCP-NPL4-UFD1 AAA ATPase complex"/>
    <property type="evidence" value="ECO:0007669"/>
    <property type="project" value="TreeGrafter"/>
</dbReference>
<feature type="domain" description="Ubiquitin fusion degradation protein UFD1 N-terminal subdomain 1" evidence="4">
    <location>
        <begin position="14"/>
        <end position="110"/>
    </location>
</feature>
<dbReference type="PANTHER" id="PTHR12555:SF19">
    <property type="entry name" value="OS01G0144500 PROTEIN"/>
    <property type="match status" value="1"/>
</dbReference>
<evidence type="ECO:0000313" key="7">
    <source>
        <dbReference type="Proteomes" id="UP000604825"/>
    </source>
</evidence>
<organism evidence="6 7">
    <name type="scientific">Miscanthus lutarioriparius</name>
    <dbReference type="NCBI Taxonomy" id="422564"/>
    <lineage>
        <taxon>Eukaryota</taxon>
        <taxon>Viridiplantae</taxon>
        <taxon>Streptophyta</taxon>
        <taxon>Embryophyta</taxon>
        <taxon>Tracheophyta</taxon>
        <taxon>Spermatophyta</taxon>
        <taxon>Magnoliopsida</taxon>
        <taxon>Liliopsida</taxon>
        <taxon>Poales</taxon>
        <taxon>Poaceae</taxon>
        <taxon>PACMAD clade</taxon>
        <taxon>Panicoideae</taxon>
        <taxon>Andropogonodae</taxon>
        <taxon>Andropogoneae</taxon>
        <taxon>Saccharinae</taxon>
        <taxon>Miscanthus</taxon>
    </lineage>
</organism>
<keyword evidence="7" id="KW-1185">Reference proteome</keyword>
<protein>
    <recommendedName>
        <fullName evidence="8">Ubiquitin fusion degradaton protein</fullName>
    </recommendedName>
</protein>
<evidence type="ECO:0000259" key="4">
    <source>
        <dbReference type="Pfam" id="PF03152"/>
    </source>
</evidence>
<dbReference type="InterPro" id="IPR055417">
    <property type="entry name" value="UFD1_N1"/>
</dbReference>
<dbReference type="Proteomes" id="UP000604825">
    <property type="component" value="Unassembled WGS sequence"/>
</dbReference>
<accession>A0A811PC88</accession>
<evidence type="ECO:0000256" key="3">
    <source>
        <dbReference type="SAM" id="MobiDB-lite"/>
    </source>
</evidence>
<evidence type="ECO:0000256" key="1">
    <source>
        <dbReference type="ARBA" id="ARBA00006043"/>
    </source>
</evidence>
<dbReference type="GO" id="GO:0031593">
    <property type="term" value="F:polyubiquitin modification-dependent protein binding"/>
    <property type="evidence" value="ECO:0007669"/>
    <property type="project" value="TreeGrafter"/>
</dbReference>
<sequence>MDFEEYLRLQSQTFVQYYRCLPLSLLKKENADEDGNRVIMPLSALDRLARLNIQYPMLFQIKNPSTERVTHCGVLEFVSDEGFIHMPSWLMAHLGVLENEIVLVRSTSLPKATFIKLQAHTKDFLNVPHPREMLEYNFGKFPCVTAGETIAVTEGERRYYLDVLEAQPADAVCSLDTDCAVDFAPPLDYVEPPPHVVASKGSDDPPQPARFTGVAARMDGKPVEQQPTPSPAAAVNAVAPGVPKRKVRFGGPSAAGSGVSKSKEEGAGKEQEKQFTGTQYSLNS</sequence>
<dbReference type="PANTHER" id="PTHR12555">
    <property type="entry name" value="UBIQUITIN FUSION DEGRADATON PROTEIN 1"/>
    <property type="match status" value="1"/>
</dbReference>
<gene>
    <name evidence="6" type="ORF">NCGR_LOCUS26508</name>
</gene>
<dbReference type="OrthoDB" id="422728at2759"/>
<dbReference type="GO" id="GO:0006511">
    <property type="term" value="P:ubiquitin-dependent protein catabolic process"/>
    <property type="evidence" value="ECO:0007669"/>
    <property type="project" value="InterPro"/>
</dbReference>
<dbReference type="EMBL" id="CAJGYO010000006">
    <property type="protein sequence ID" value="CAD6239608.1"/>
    <property type="molecule type" value="Genomic_DNA"/>
</dbReference>
<reference evidence="6" key="1">
    <citation type="submission" date="2020-10" db="EMBL/GenBank/DDBJ databases">
        <authorList>
            <person name="Han B."/>
            <person name="Lu T."/>
            <person name="Zhao Q."/>
            <person name="Huang X."/>
            <person name="Zhao Y."/>
        </authorList>
    </citation>
    <scope>NUCLEOTIDE SEQUENCE</scope>
</reference>
<evidence type="ECO:0000259" key="5">
    <source>
        <dbReference type="Pfam" id="PF24842"/>
    </source>
</evidence>
<evidence type="ECO:0008006" key="8">
    <source>
        <dbReference type="Google" id="ProtNLM"/>
    </source>
</evidence>
<dbReference type="Gene3D" id="3.10.330.10">
    <property type="match status" value="1"/>
</dbReference>
<feature type="region of interest" description="Disordered" evidence="3">
    <location>
        <begin position="219"/>
        <end position="284"/>
    </location>
</feature>
<dbReference type="Pfam" id="PF24842">
    <property type="entry name" value="UFD1_N2"/>
    <property type="match status" value="1"/>
</dbReference>
<dbReference type="GO" id="GO:0036503">
    <property type="term" value="P:ERAD pathway"/>
    <property type="evidence" value="ECO:0007669"/>
    <property type="project" value="TreeGrafter"/>
</dbReference>
<feature type="compositionally biased region" description="Low complexity" evidence="3">
    <location>
        <begin position="231"/>
        <end position="242"/>
    </location>
</feature>
<dbReference type="Gene3D" id="2.40.40.50">
    <property type="entry name" value="Ubiquitin fusion degradation protein UFD1, N-terminal domain"/>
    <property type="match status" value="1"/>
</dbReference>
<comment type="similarity">
    <text evidence="1">Belongs to the UFD1 family.</text>
</comment>
<feature type="compositionally biased region" description="Basic and acidic residues" evidence="3">
    <location>
        <begin position="261"/>
        <end position="273"/>
    </location>
</feature>
<dbReference type="AlphaFoldDB" id="A0A811PC88"/>
<feature type="domain" description="Ubiquitin fusion degradation protein UFD1 N-terminal subdomain 2" evidence="5">
    <location>
        <begin position="111"/>
        <end position="186"/>
    </location>
</feature>
<dbReference type="InterPro" id="IPR004854">
    <property type="entry name" value="Ufd1-like"/>
</dbReference>
<evidence type="ECO:0000256" key="2">
    <source>
        <dbReference type="ARBA" id="ARBA00022786"/>
    </source>
</evidence>
<dbReference type="InterPro" id="IPR042299">
    <property type="entry name" value="Ufd1-like_Nn"/>
</dbReference>
<dbReference type="Pfam" id="PF03152">
    <property type="entry name" value="UFD1_N1"/>
    <property type="match status" value="1"/>
</dbReference>
<proteinExistence type="inferred from homology"/>
<feature type="compositionally biased region" description="Polar residues" evidence="3">
    <location>
        <begin position="275"/>
        <end position="284"/>
    </location>
</feature>
<comment type="caution">
    <text evidence="6">The sequence shown here is derived from an EMBL/GenBank/DDBJ whole genome shotgun (WGS) entry which is preliminary data.</text>
</comment>
<name>A0A811PC88_9POAL</name>